<dbReference type="Gene3D" id="3.40.50.150">
    <property type="entry name" value="Vaccinia Virus protein VP39"/>
    <property type="match status" value="1"/>
</dbReference>
<keyword evidence="1" id="KW-0489">Methyltransferase</keyword>
<dbReference type="AlphaFoldDB" id="A0A5N6SYM2"/>
<reference evidence="1 2" key="1">
    <citation type="submission" date="2019-04" db="EMBL/GenBank/DDBJ databases">
        <title>Friends and foes A comparative genomics study of 23 Aspergillus species from section Flavi.</title>
        <authorList>
            <consortium name="DOE Joint Genome Institute"/>
            <person name="Kjaerbolling I."/>
            <person name="Vesth T."/>
            <person name="Frisvad J.C."/>
            <person name="Nybo J.L."/>
            <person name="Theobald S."/>
            <person name="Kildgaard S."/>
            <person name="Isbrandt T."/>
            <person name="Kuo A."/>
            <person name="Sato A."/>
            <person name="Lyhne E.K."/>
            <person name="Kogle M.E."/>
            <person name="Wiebenga A."/>
            <person name="Kun R.S."/>
            <person name="Lubbers R.J."/>
            <person name="Makela M.R."/>
            <person name="Barry K."/>
            <person name="Chovatia M."/>
            <person name="Clum A."/>
            <person name="Daum C."/>
            <person name="Haridas S."/>
            <person name="He G."/>
            <person name="LaButti K."/>
            <person name="Lipzen A."/>
            <person name="Mondo S."/>
            <person name="Riley R."/>
            <person name="Salamov A."/>
            <person name="Simmons B.A."/>
            <person name="Magnuson J.K."/>
            <person name="Henrissat B."/>
            <person name="Mortensen U.H."/>
            <person name="Larsen T.O."/>
            <person name="Devries R.P."/>
            <person name="Grigoriev I.V."/>
            <person name="Machida M."/>
            <person name="Baker S.E."/>
            <person name="Andersen M.R."/>
        </authorList>
    </citation>
    <scope>NUCLEOTIDE SEQUENCE [LARGE SCALE GENOMIC DNA]</scope>
    <source>
        <strain evidence="1 2">CBS 117625</strain>
    </source>
</reference>
<gene>
    <name evidence="1" type="ORF">BDV38DRAFT_40289</name>
</gene>
<evidence type="ECO:0000313" key="2">
    <source>
        <dbReference type="Proteomes" id="UP000325672"/>
    </source>
</evidence>
<dbReference type="OrthoDB" id="2013972at2759"/>
<keyword evidence="2" id="KW-1185">Reference proteome</keyword>
<accession>A0A5N6SYM2</accession>
<dbReference type="SUPFAM" id="SSF53335">
    <property type="entry name" value="S-adenosyl-L-methionine-dependent methyltransferases"/>
    <property type="match status" value="1"/>
</dbReference>
<dbReference type="GeneID" id="43647501"/>
<dbReference type="Pfam" id="PF13489">
    <property type="entry name" value="Methyltransf_23"/>
    <property type="match status" value="1"/>
</dbReference>
<dbReference type="RefSeq" id="XP_031915841.1">
    <property type="nucleotide sequence ID" value="XM_032063291.1"/>
</dbReference>
<dbReference type="EMBL" id="ML743564">
    <property type="protein sequence ID" value="KAE8139778.1"/>
    <property type="molecule type" value="Genomic_DNA"/>
</dbReference>
<name>A0A5N6SYM2_ASPPS</name>
<protein>
    <submittedName>
        <fullName evidence="1">S-adenosyl-L-methionine-dependent methyltransferase</fullName>
    </submittedName>
</protein>
<keyword evidence="1" id="KW-0808">Transferase</keyword>
<dbReference type="GO" id="GO:0008168">
    <property type="term" value="F:methyltransferase activity"/>
    <property type="evidence" value="ECO:0007669"/>
    <property type="project" value="UniProtKB-KW"/>
</dbReference>
<sequence length="342" mass="39353">MATHDNPESTEVTSTSPQLRLYEYVEADDVSFNAEDLSYEAECSSYTTSLSSSVFAYKFEHGRRYHAYRDENYYLPNDDEEKGRLDLFHHILTLSCNNKLHLAPISPDIERILDLGTGTGVWAIDMGDLYPSAEVLGNDLSPIQPTMVPPNVRFEVDDVENNWVYRSEFDYIHARYFAGAIKDWPNLLRQAFKFTKPGGWVEFQDFEMQFYTTNGEFKTGCPLDKWCTESIEGLRSVGLEPSPGPKLQQWFKDAGFTNVQQKVVPVPVGVWPRDKRLKTVGALNYHQFNDGLDGMSLRIFTAMKGWKPEELREFLADVRKDLKNPRLQAQHNFYVVYGQKPE</sequence>
<dbReference type="InterPro" id="IPR029063">
    <property type="entry name" value="SAM-dependent_MTases_sf"/>
</dbReference>
<dbReference type="GO" id="GO:0032259">
    <property type="term" value="P:methylation"/>
    <property type="evidence" value="ECO:0007669"/>
    <property type="project" value="UniProtKB-KW"/>
</dbReference>
<dbReference type="CDD" id="cd02440">
    <property type="entry name" value="AdoMet_MTases"/>
    <property type="match status" value="1"/>
</dbReference>
<dbReference type="PANTHER" id="PTHR43591">
    <property type="entry name" value="METHYLTRANSFERASE"/>
    <property type="match status" value="1"/>
</dbReference>
<dbReference type="Proteomes" id="UP000325672">
    <property type="component" value="Unassembled WGS sequence"/>
</dbReference>
<proteinExistence type="predicted"/>
<evidence type="ECO:0000313" key="1">
    <source>
        <dbReference type="EMBL" id="KAE8139778.1"/>
    </source>
</evidence>
<organism evidence="1 2">
    <name type="scientific">Aspergillus pseudotamarii</name>
    <dbReference type="NCBI Taxonomy" id="132259"/>
    <lineage>
        <taxon>Eukaryota</taxon>
        <taxon>Fungi</taxon>
        <taxon>Dikarya</taxon>
        <taxon>Ascomycota</taxon>
        <taxon>Pezizomycotina</taxon>
        <taxon>Eurotiomycetes</taxon>
        <taxon>Eurotiomycetidae</taxon>
        <taxon>Eurotiales</taxon>
        <taxon>Aspergillaceae</taxon>
        <taxon>Aspergillus</taxon>
        <taxon>Aspergillus subgen. Circumdati</taxon>
    </lineage>
</organism>
<dbReference type="PANTHER" id="PTHR43591:SF24">
    <property type="entry name" value="2-METHOXY-6-POLYPRENYL-1,4-BENZOQUINOL METHYLASE, MITOCHONDRIAL"/>
    <property type="match status" value="1"/>
</dbReference>